<gene>
    <name evidence="2" type="ORF">GRI38_04460</name>
</gene>
<dbReference type="Pfam" id="PF07238">
    <property type="entry name" value="PilZ"/>
    <property type="match status" value="1"/>
</dbReference>
<feature type="domain" description="PilZ" evidence="1">
    <location>
        <begin position="12"/>
        <end position="92"/>
    </location>
</feature>
<dbReference type="Gene3D" id="2.40.10.220">
    <property type="entry name" value="predicted glycosyltransferase like domains"/>
    <property type="match status" value="1"/>
</dbReference>
<name>A0A844ZBI6_9SPHN</name>
<dbReference type="AlphaFoldDB" id="A0A844ZBI6"/>
<evidence type="ECO:0000259" key="1">
    <source>
        <dbReference type="Pfam" id="PF07238"/>
    </source>
</evidence>
<dbReference type="SUPFAM" id="SSF141371">
    <property type="entry name" value="PilZ domain-like"/>
    <property type="match status" value="1"/>
</dbReference>
<dbReference type="EMBL" id="WTYW01000001">
    <property type="protein sequence ID" value="MXO85275.1"/>
    <property type="molecule type" value="Genomic_DNA"/>
</dbReference>
<keyword evidence="3" id="KW-1185">Reference proteome</keyword>
<evidence type="ECO:0000313" key="3">
    <source>
        <dbReference type="Proteomes" id="UP000433104"/>
    </source>
</evidence>
<dbReference type="RefSeq" id="WP_160681687.1">
    <property type="nucleotide sequence ID" value="NZ_WTYW01000001.1"/>
</dbReference>
<organism evidence="2 3">
    <name type="scientific">Parapontixanthobacter aurantiacus</name>
    <dbReference type="NCBI Taxonomy" id="1463599"/>
    <lineage>
        <taxon>Bacteria</taxon>
        <taxon>Pseudomonadati</taxon>
        <taxon>Pseudomonadota</taxon>
        <taxon>Alphaproteobacteria</taxon>
        <taxon>Sphingomonadales</taxon>
        <taxon>Erythrobacteraceae</taxon>
        <taxon>Parapontixanthobacter</taxon>
    </lineage>
</organism>
<reference evidence="2 3" key="1">
    <citation type="submission" date="2019-12" db="EMBL/GenBank/DDBJ databases">
        <title>Genomic-based taxomic classification of the family Erythrobacteraceae.</title>
        <authorList>
            <person name="Xu L."/>
        </authorList>
    </citation>
    <scope>NUCLEOTIDE SEQUENCE [LARGE SCALE GENOMIC DNA]</scope>
    <source>
        <strain evidence="2 3">MCCC 1A09962</strain>
    </source>
</reference>
<dbReference type="InterPro" id="IPR009875">
    <property type="entry name" value="PilZ_domain"/>
</dbReference>
<evidence type="ECO:0000313" key="2">
    <source>
        <dbReference type="EMBL" id="MXO85275.1"/>
    </source>
</evidence>
<dbReference type="Proteomes" id="UP000433104">
    <property type="component" value="Unassembled WGS sequence"/>
</dbReference>
<comment type="caution">
    <text evidence="2">The sequence shown here is derived from an EMBL/GenBank/DDBJ whole genome shotgun (WGS) entry which is preliminary data.</text>
</comment>
<sequence length="112" mass="12852">MGAGAQLSVTELRRVARHPVDYPVIAEHHRSGDLEMHVVNISAHGFMVDDADGLARGDRVIIRLPIIGRIEAYVIWTRDNRAGFQFERILRQDDFLSMINTLQPNPRLRRPR</sequence>
<dbReference type="GO" id="GO:0035438">
    <property type="term" value="F:cyclic-di-GMP binding"/>
    <property type="evidence" value="ECO:0007669"/>
    <property type="project" value="InterPro"/>
</dbReference>
<protein>
    <submittedName>
        <fullName evidence="2">PilZ domain-containing protein</fullName>
    </submittedName>
</protein>
<proteinExistence type="predicted"/>
<accession>A0A844ZBI6</accession>
<dbReference type="OrthoDB" id="9806898at2"/>